<accession>A0ABR7X3A4</accession>
<evidence type="ECO:0000256" key="4">
    <source>
        <dbReference type="ARBA" id="ARBA00023136"/>
    </source>
</evidence>
<feature type="transmembrane region" description="Helical" evidence="5">
    <location>
        <begin position="130"/>
        <end position="151"/>
    </location>
</feature>
<dbReference type="PIRSF" id="PIRSF006060">
    <property type="entry name" value="AA_transporter"/>
    <property type="match status" value="1"/>
</dbReference>
<feature type="transmembrane region" description="Helical" evidence="5">
    <location>
        <begin position="49"/>
        <end position="72"/>
    </location>
</feature>
<dbReference type="PANTHER" id="PTHR11785:SF512">
    <property type="entry name" value="SOBREMESA, ISOFORM B"/>
    <property type="match status" value="1"/>
</dbReference>
<evidence type="ECO:0000313" key="7">
    <source>
        <dbReference type="Proteomes" id="UP000618754"/>
    </source>
</evidence>
<feature type="transmembrane region" description="Helical" evidence="5">
    <location>
        <begin position="93"/>
        <end position="118"/>
    </location>
</feature>
<comment type="caution">
    <text evidence="6">The sequence shown here is derived from an EMBL/GenBank/DDBJ whole genome shotgun (WGS) entry which is preliminary data.</text>
</comment>
<feature type="transmembrane region" description="Helical" evidence="5">
    <location>
        <begin position="15"/>
        <end position="37"/>
    </location>
</feature>
<keyword evidence="2 5" id="KW-0812">Transmembrane</keyword>
<evidence type="ECO:0000256" key="5">
    <source>
        <dbReference type="SAM" id="Phobius"/>
    </source>
</evidence>
<evidence type="ECO:0000313" key="6">
    <source>
        <dbReference type="EMBL" id="MBD1385072.1"/>
    </source>
</evidence>
<comment type="subcellular location">
    <subcellularLocation>
        <location evidence="1">Membrane</location>
        <topology evidence="1">Multi-pass membrane protein</topology>
    </subcellularLocation>
</comment>
<gene>
    <name evidence="6" type="ORF">IDJ75_07265</name>
</gene>
<evidence type="ECO:0000256" key="1">
    <source>
        <dbReference type="ARBA" id="ARBA00004141"/>
    </source>
</evidence>
<feature type="transmembrane region" description="Helical" evidence="5">
    <location>
        <begin position="420"/>
        <end position="438"/>
    </location>
</feature>
<feature type="transmembrane region" description="Helical" evidence="5">
    <location>
        <begin position="238"/>
        <end position="260"/>
    </location>
</feature>
<dbReference type="Gene3D" id="1.20.1740.10">
    <property type="entry name" value="Amino acid/polyamine transporter I"/>
    <property type="match status" value="1"/>
</dbReference>
<feature type="transmembrane region" description="Helical" evidence="5">
    <location>
        <begin position="391"/>
        <end position="414"/>
    </location>
</feature>
<feature type="transmembrane region" description="Helical" evidence="5">
    <location>
        <begin position="331"/>
        <end position="350"/>
    </location>
</feature>
<keyword evidence="7" id="KW-1185">Reference proteome</keyword>
<keyword evidence="4 5" id="KW-0472">Membrane</keyword>
<dbReference type="InterPro" id="IPR050598">
    <property type="entry name" value="AminoAcid_Transporter"/>
</dbReference>
<dbReference type="RefSeq" id="WP_191174970.1">
    <property type="nucleotide sequence ID" value="NZ_JACWMW010000002.1"/>
</dbReference>
<evidence type="ECO:0000256" key="3">
    <source>
        <dbReference type="ARBA" id="ARBA00022989"/>
    </source>
</evidence>
<protein>
    <submittedName>
        <fullName evidence="6">APC family permease</fullName>
    </submittedName>
</protein>
<proteinExistence type="predicted"/>
<dbReference type="Pfam" id="PF13520">
    <property type="entry name" value="AA_permease_2"/>
    <property type="match status" value="1"/>
</dbReference>
<feature type="transmembrane region" description="Helical" evidence="5">
    <location>
        <begin position="163"/>
        <end position="181"/>
    </location>
</feature>
<dbReference type="EMBL" id="JACWMW010000002">
    <property type="protein sequence ID" value="MBD1385072.1"/>
    <property type="molecule type" value="Genomic_DNA"/>
</dbReference>
<organism evidence="6 7">
    <name type="scientific">Mucilaginibacter rigui</name>
    <dbReference type="NCBI Taxonomy" id="534635"/>
    <lineage>
        <taxon>Bacteria</taxon>
        <taxon>Pseudomonadati</taxon>
        <taxon>Bacteroidota</taxon>
        <taxon>Sphingobacteriia</taxon>
        <taxon>Sphingobacteriales</taxon>
        <taxon>Sphingobacteriaceae</taxon>
        <taxon>Mucilaginibacter</taxon>
    </lineage>
</organism>
<name>A0ABR7X3A4_9SPHI</name>
<evidence type="ECO:0000256" key="2">
    <source>
        <dbReference type="ARBA" id="ARBA00022692"/>
    </source>
</evidence>
<dbReference type="Proteomes" id="UP000618754">
    <property type="component" value="Unassembled WGS sequence"/>
</dbReference>
<dbReference type="InterPro" id="IPR002293">
    <property type="entry name" value="AA/rel_permease1"/>
</dbReference>
<dbReference type="PANTHER" id="PTHR11785">
    <property type="entry name" value="AMINO ACID TRANSPORTER"/>
    <property type="match status" value="1"/>
</dbReference>
<feature type="transmembrane region" description="Helical" evidence="5">
    <location>
        <begin position="193"/>
        <end position="217"/>
    </location>
</feature>
<reference evidence="6 7" key="1">
    <citation type="submission" date="2020-09" db="EMBL/GenBank/DDBJ databases">
        <title>Novel species of Mucilaginibacter isolated from a glacier on the Tibetan Plateau.</title>
        <authorList>
            <person name="Liu Q."/>
            <person name="Xin Y.-H."/>
        </authorList>
    </citation>
    <scope>NUCLEOTIDE SEQUENCE [LARGE SCALE GENOMIC DNA]</scope>
    <source>
        <strain evidence="6 7">CGMCC 1.13878</strain>
    </source>
</reference>
<sequence>MAKTDKKSEVKLKKVLGIVFGVSIVVGSTIGTGILRAPASIAVLLPNKILILSCWLLAGLYIILCASSYAELTAMMPKAGGAFNYIKKAFGTYIGFAAGWFDFILNVSAPAFFCIVLGEYTTLLFPQLQGYDKAVGIGYLTVFTLLNLPGIKTSSATQKITSILKVILLLVLVAGCFLANPQQSSGLLVPQTIVFNGALIISFFKAMQLILGTYDGWMAVSFFAEEDENPGKNIARSYFIGAITIITLYLLINGAILYVLPLSSIAKSPLAASAAAAVAFGSWSSVIINIIAIFSVISILNAYMLIPSRILFGLSREGFFIKQGALLNKGGTPYVSLLVCYVLTLVFIQYNTFEQIFSLAAVMLTVVTAFSFASLLILRKKEPDLHRPYKAWGYPYLTILALTVSLVLFVGFAISDTRSFIFVVALFLISYPLYRLVTRINGSVIKYR</sequence>
<feature type="transmembrane region" description="Helical" evidence="5">
    <location>
        <begin position="356"/>
        <end position="379"/>
    </location>
</feature>
<keyword evidence="3 5" id="KW-1133">Transmembrane helix</keyword>
<feature type="transmembrane region" description="Helical" evidence="5">
    <location>
        <begin position="280"/>
        <end position="306"/>
    </location>
</feature>